<evidence type="ECO:0000256" key="20">
    <source>
        <dbReference type="ARBA" id="ARBA00049033"/>
    </source>
</evidence>
<dbReference type="FunFam" id="3.10.410.10:FF:000001">
    <property type="entry name" value="Putative formate--tetrahydrofolate ligase"/>
    <property type="match status" value="1"/>
</dbReference>
<dbReference type="GO" id="GO:0035999">
    <property type="term" value="P:tetrahydrofolate interconversion"/>
    <property type="evidence" value="ECO:0007669"/>
    <property type="project" value="UniProtKB-ARBA"/>
</dbReference>
<dbReference type="InterPro" id="IPR020867">
    <property type="entry name" value="THF_DH/CycHdrlase_CS"/>
</dbReference>
<evidence type="ECO:0000256" key="13">
    <source>
        <dbReference type="ARBA" id="ARBA00022741"/>
    </source>
</evidence>
<dbReference type="InterPro" id="IPR000672">
    <property type="entry name" value="THF_DH/CycHdrlase"/>
</dbReference>
<evidence type="ECO:0000256" key="8">
    <source>
        <dbReference type="ARBA" id="ARBA00012859"/>
    </source>
</evidence>
<dbReference type="EC" id="3.5.4.9" evidence="7"/>
<evidence type="ECO:0000256" key="5">
    <source>
        <dbReference type="ARBA" id="ARBA00011738"/>
    </source>
</evidence>
<dbReference type="Gene3D" id="3.10.410.10">
    <property type="entry name" value="Formyltetrahydrofolate synthetase, domain 3"/>
    <property type="match status" value="1"/>
</dbReference>
<dbReference type="PROSITE" id="PS00721">
    <property type="entry name" value="FTHFS_1"/>
    <property type="match status" value="1"/>
</dbReference>
<dbReference type="Gene3D" id="3.40.50.300">
    <property type="entry name" value="P-loop containing nucleotide triphosphate hydrolases"/>
    <property type="match status" value="2"/>
</dbReference>
<dbReference type="GO" id="GO:0004477">
    <property type="term" value="F:methenyltetrahydrofolate cyclohydrolase activity"/>
    <property type="evidence" value="ECO:0007669"/>
    <property type="project" value="UniProtKB-EC"/>
</dbReference>
<keyword evidence="18" id="KW-0560">Oxidoreductase</keyword>
<keyword evidence="15" id="KW-0378">Hydrolase</keyword>
<dbReference type="GO" id="GO:0046655">
    <property type="term" value="P:folic acid metabolic process"/>
    <property type="evidence" value="ECO:0007669"/>
    <property type="project" value="UniProtKB-ARBA"/>
</dbReference>
<dbReference type="InterPro" id="IPR020630">
    <property type="entry name" value="THF_DH/CycHdrlase_cat_dom"/>
</dbReference>
<organism evidence="24 25">
    <name type="scientific">Neurospora tetraspora</name>
    <dbReference type="NCBI Taxonomy" id="94610"/>
    <lineage>
        <taxon>Eukaryota</taxon>
        <taxon>Fungi</taxon>
        <taxon>Dikarya</taxon>
        <taxon>Ascomycota</taxon>
        <taxon>Pezizomycotina</taxon>
        <taxon>Sordariomycetes</taxon>
        <taxon>Sordariomycetidae</taxon>
        <taxon>Sordariales</taxon>
        <taxon>Sordariaceae</taxon>
        <taxon>Neurospora</taxon>
    </lineage>
</organism>
<evidence type="ECO:0000256" key="3">
    <source>
        <dbReference type="ARBA" id="ARBA00005559"/>
    </source>
</evidence>
<evidence type="ECO:0000259" key="22">
    <source>
        <dbReference type="Pfam" id="PF00763"/>
    </source>
</evidence>
<dbReference type="Pfam" id="PF02882">
    <property type="entry name" value="THF_DHG_CYH_C"/>
    <property type="match status" value="1"/>
</dbReference>
<dbReference type="Gene3D" id="3.40.50.10860">
    <property type="entry name" value="Leucine Dehydrogenase, chain A, domain 1"/>
    <property type="match status" value="1"/>
</dbReference>
<dbReference type="GO" id="GO:0004488">
    <property type="term" value="F:methylenetetrahydrofolate dehydrogenase (NADP+) activity"/>
    <property type="evidence" value="ECO:0007669"/>
    <property type="project" value="UniProtKB-EC"/>
</dbReference>
<accession>A0AAE0MQN6</accession>
<evidence type="ECO:0000256" key="18">
    <source>
        <dbReference type="ARBA" id="ARBA00023002"/>
    </source>
</evidence>
<evidence type="ECO:0000256" key="6">
    <source>
        <dbReference type="ARBA" id="ARBA00012295"/>
    </source>
</evidence>
<evidence type="ECO:0000256" key="14">
    <source>
        <dbReference type="ARBA" id="ARBA00022755"/>
    </source>
</evidence>
<evidence type="ECO:0000256" key="12">
    <source>
        <dbReference type="ARBA" id="ARBA00022598"/>
    </source>
</evidence>
<dbReference type="EC" id="6.3.4.3" evidence="6"/>
<dbReference type="FunFam" id="3.40.50.300:FF:001123">
    <property type="entry name" value="C-1-tetrahydrofolate synthase, cytoplasmic isoform X2"/>
    <property type="match status" value="1"/>
</dbReference>
<dbReference type="EMBL" id="JAUEPP010000005">
    <property type="protein sequence ID" value="KAK3342985.1"/>
    <property type="molecule type" value="Genomic_DNA"/>
</dbReference>
<dbReference type="CDD" id="cd00477">
    <property type="entry name" value="FTHFS"/>
    <property type="match status" value="1"/>
</dbReference>
<dbReference type="InterPro" id="IPR020631">
    <property type="entry name" value="THF_DH/CycHdrlase_NAD-bd_dom"/>
</dbReference>
<keyword evidence="13" id="KW-0547">Nucleotide-binding</keyword>
<evidence type="ECO:0000256" key="16">
    <source>
        <dbReference type="ARBA" id="ARBA00022840"/>
    </source>
</evidence>
<comment type="catalytic activity">
    <reaction evidence="20">
        <text>(6S)-5,6,7,8-tetrahydrofolate + formate + ATP = (6R)-10-formyltetrahydrofolate + ADP + phosphate</text>
        <dbReference type="Rhea" id="RHEA:20221"/>
        <dbReference type="ChEBI" id="CHEBI:15740"/>
        <dbReference type="ChEBI" id="CHEBI:30616"/>
        <dbReference type="ChEBI" id="CHEBI:43474"/>
        <dbReference type="ChEBI" id="CHEBI:57453"/>
        <dbReference type="ChEBI" id="CHEBI:195366"/>
        <dbReference type="ChEBI" id="CHEBI:456216"/>
        <dbReference type="EC" id="6.3.4.3"/>
    </reaction>
</comment>
<comment type="similarity">
    <text evidence="4">In the C-terminal section; belongs to the formate--tetrahydrofolate ligase family.</text>
</comment>
<evidence type="ECO:0000256" key="15">
    <source>
        <dbReference type="ARBA" id="ARBA00022801"/>
    </source>
</evidence>
<dbReference type="GO" id="GO:0006555">
    <property type="term" value="P:methionine metabolic process"/>
    <property type="evidence" value="ECO:0007669"/>
    <property type="project" value="UniProtKB-ARBA"/>
</dbReference>
<dbReference type="InterPro" id="IPR046346">
    <property type="entry name" value="Aminoacid_DH-like_N_sf"/>
</dbReference>
<evidence type="ECO:0000313" key="24">
    <source>
        <dbReference type="EMBL" id="KAK3342985.1"/>
    </source>
</evidence>
<dbReference type="Pfam" id="PF01268">
    <property type="entry name" value="FTHFS"/>
    <property type="match status" value="1"/>
</dbReference>
<evidence type="ECO:0000256" key="10">
    <source>
        <dbReference type="ARBA" id="ARBA00022490"/>
    </source>
</evidence>
<keyword evidence="25" id="KW-1185">Reference proteome</keyword>
<evidence type="ECO:0000256" key="9">
    <source>
        <dbReference type="ARBA" id="ARBA00017592"/>
    </source>
</evidence>
<keyword evidence="16" id="KW-0067">ATP-binding</keyword>
<dbReference type="HAMAP" id="MF_01543">
    <property type="entry name" value="FTHFS"/>
    <property type="match status" value="1"/>
</dbReference>
<evidence type="ECO:0000256" key="1">
    <source>
        <dbReference type="ARBA" id="ARBA00004496"/>
    </source>
</evidence>
<dbReference type="Pfam" id="PF00763">
    <property type="entry name" value="THF_DHG_CYH"/>
    <property type="match status" value="1"/>
</dbReference>
<dbReference type="InterPro" id="IPR027417">
    <property type="entry name" value="P-loop_NTPase"/>
</dbReference>
<comment type="similarity">
    <text evidence="3">In the N-terminal section; belongs to the tetrahydrofolate dehydrogenase/cyclohydrolase family.</text>
</comment>
<dbReference type="FunFam" id="1.10.8.770:FF:000001">
    <property type="entry name" value="Methylenetetrahydrofolate dehydrogenase (NADP+ dependent) 1 like"/>
    <property type="match status" value="1"/>
</dbReference>
<keyword evidence="10" id="KW-0963">Cytoplasm</keyword>
<dbReference type="PRINTS" id="PR00085">
    <property type="entry name" value="THFDHDRGNASE"/>
</dbReference>
<dbReference type="GO" id="GO:0009257">
    <property type="term" value="P:10-formyltetrahydrofolate biosynthetic process"/>
    <property type="evidence" value="ECO:0007669"/>
    <property type="project" value="UniProtKB-ARBA"/>
</dbReference>
<evidence type="ECO:0000256" key="19">
    <source>
        <dbReference type="ARBA" id="ARBA00023268"/>
    </source>
</evidence>
<dbReference type="Proteomes" id="UP001278500">
    <property type="component" value="Unassembled WGS sequence"/>
</dbReference>
<comment type="subunit">
    <text evidence="5">Homodimer.</text>
</comment>
<dbReference type="PROSITE" id="PS00767">
    <property type="entry name" value="THF_DHG_CYH_2"/>
    <property type="match status" value="1"/>
</dbReference>
<evidence type="ECO:0000256" key="2">
    <source>
        <dbReference type="ARBA" id="ARBA00004777"/>
    </source>
</evidence>
<dbReference type="GO" id="GO:0004329">
    <property type="term" value="F:formate-tetrahydrofolate ligase activity"/>
    <property type="evidence" value="ECO:0007669"/>
    <property type="project" value="UniProtKB-EC"/>
</dbReference>
<evidence type="ECO:0000313" key="25">
    <source>
        <dbReference type="Proteomes" id="UP001278500"/>
    </source>
</evidence>
<dbReference type="Gene3D" id="3.40.50.720">
    <property type="entry name" value="NAD(P)-binding Rossmann-like Domain"/>
    <property type="match status" value="1"/>
</dbReference>
<gene>
    <name evidence="24" type="ORF">B0H65DRAFT_428679</name>
</gene>
<evidence type="ECO:0000256" key="11">
    <source>
        <dbReference type="ARBA" id="ARBA00022563"/>
    </source>
</evidence>
<keyword evidence="17" id="KW-0521">NADP</keyword>
<dbReference type="EC" id="1.5.1.5" evidence="8"/>
<dbReference type="InterPro" id="IPR000559">
    <property type="entry name" value="Formate_THF_ligase"/>
</dbReference>
<evidence type="ECO:0000256" key="17">
    <source>
        <dbReference type="ARBA" id="ARBA00022857"/>
    </source>
</evidence>
<reference evidence="24" key="2">
    <citation type="submission" date="2023-06" db="EMBL/GenBank/DDBJ databases">
        <authorList>
            <consortium name="Lawrence Berkeley National Laboratory"/>
            <person name="Haridas S."/>
            <person name="Hensen N."/>
            <person name="Bonometti L."/>
            <person name="Westerberg I."/>
            <person name="Brannstrom I.O."/>
            <person name="Guillou S."/>
            <person name="Cros-Aarteil S."/>
            <person name="Calhoun S."/>
            <person name="Kuo A."/>
            <person name="Mondo S."/>
            <person name="Pangilinan J."/>
            <person name="Riley R."/>
            <person name="Labutti K."/>
            <person name="Andreopoulos B."/>
            <person name="Lipzen A."/>
            <person name="Chen C."/>
            <person name="Yanf M."/>
            <person name="Daum C."/>
            <person name="Ng V."/>
            <person name="Clum A."/>
            <person name="Steindorff A."/>
            <person name="Ohm R."/>
            <person name="Martin F."/>
            <person name="Silar P."/>
            <person name="Natvig D."/>
            <person name="Lalanne C."/>
            <person name="Gautier V."/>
            <person name="Ament-Velasquez S.L."/>
            <person name="Kruys A."/>
            <person name="Hutchinson M.I."/>
            <person name="Powell A.J."/>
            <person name="Barry K."/>
            <person name="Miller A.N."/>
            <person name="Grigoriev I.V."/>
            <person name="Debuchy R."/>
            <person name="Gladieux P."/>
            <person name="Thoren M.H."/>
            <person name="Johannesson H."/>
        </authorList>
    </citation>
    <scope>NUCLEOTIDE SEQUENCE</scope>
    <source>
        <strain evidence="24">CBS 560.94</strain>
    </source>
</reference>
<evidence type="ECO:0000256" key="4">
    <source>
        <dbReference type="ARBA" id="ARBA00006985"/>
    </source>
</evidence>
<comment type="pathway">
    <text evidence="2">One-carbon metabolism; tetrahydrofolate interconversion.</text>
</comment>
<keyword evidence="12 24" id="KW-0436">Ligase</keyword>
<dbReference type="PANTHER" id="PTHR48099:SF5">
    <property type="entry name" value="C-1-TETRAHYDROFOLATE SYNTHASE, CYTOPLASMIC"/>
    <property type="match status" value="1"/>
</dbReference>
<feature type="region of interest" description="Disordered" evidence="21">
    <location>
        <begin position="1"/>
        <end position="30"/>
    </location>
</feature>
<dbReference type="SUPFAM" id="SSF53223">
    <property type="entry name" value="Aminoacid dehydrogenase-like, N-terminal domain"/>
    <property type="match status" value="1"/>
</dbReference>
<dbReference type="RefSeq" id="XP_062680778.1">
    <property type="nucleotide sequence ID" value="XM_062824777.1"/>
</dbReference>
<dbReference type="GeneID" id="87861931"/>
<dbReference type="SUPFAM" id="SSF51735">
    <property type="entry name" value="NAD(P)-binding Rossmann-fold domains"/>
    <property type="match status" value="1"/>
</dbReference>
<evidence type="ECO:0000256" key="21">
    <source>
        <dbReference type="SAM" id="MobiDB-lite"/>
    </source>
</evidence>
<dbReference type="FunFam" id="3.40.50.300:FF:000245">
    <property type="entry name" value="C-1-tetrahydrofolate synthase, cytoplasmic"/>
    <property type="match status" value="1"/>
</dbReference>
<sequence>MAISSFIQKASSTSRKSRRARSCLEGSKQGLSSLSAPGLLSTRRVQVAQTGQDVLERWTLPWGTESDSRSSISAFEACNFSAAPRSTCSRPRNSRNWRLSPVIFPVTRLTGPTPRAAASYFGANALFSPSSSTLPDTLPFPPSSSSCFSRIQGPVSRNAAALGHPGSSIRTYSSLASPRVATREAAMASKIDGTALAKRIREGLRQTIEETKKTNPRFRPCLKIIQVGDRSDSTTYVRMKLKAAEECGIEAELIKFDENATEAELVAKVAQLNNDSTVHGMLVQLPLPKHISEYAVTSAVANEKDVDGFGTLNIGELAKRGGHPHFIPCTPKGVMALLAEAGVELKGKNAVVLGRSDIVGSPVSYLLKNADATVTVCHSRTADLQLYLKEADVVVVAIGQPNFVKGEWLKKGAVVIDVGTNYVPDDTKKSGVRLVGDVEFESASQVASAITPVPGGVGPMTVAMLLQNVVDATTFYFENQKKRGSIPLHLKLEEPVPSDIDISRAQAPKPITHIATEIGLAPSELEPYGAYKAKVDLSILKRLEHRRNGRYVVVTGITPTPLGEGKSTTTMGLAQALGAHVGRLTFANVRQPSQGPTFGIKGGAAGGGYSQVIPMDEFNLHLTGDIHAITAANNLLAAAIDTRMFHENTQKDGPLYRRLVPAKNGKREFPPIMFRRLKKLGIEKTNPDDLTEEEISRFARLDIDPETITWRRVLDVNDRHLRGVVIGTAPTEKGHKRETGFDISVASECMAILALSTSLADMRERLGRMVVASSKSGDPVTADDLGVGGALTVLMRDAIKPNLMQTLEGTPVFVHAGPFANISIGNSSILADKMALKLAGTEPDEDYATKSGFVVTEAGFDFTMGGERFFNIKCRTSGLMPDVVVVVATVRALKVHGGGPPISPGAPLNPVYKEENVEILRAGCVNLAKHIQNARSYGVPVVVAINKFSTDTQAEIDVVREEAIKAGAEDAVLANHWAEGGKGAVDLAQAVIAASEKSNPETQKLLYEVEGNTVQERIEKIAREMYGAANVEFSELAQKKVDTYTRQGFGNLPICIAKTQYSLSHDPELKGAPTGFTVPIRDVRMAAGAGYLYALAADIQTIPGLPTAPGYFNVDVDTETGEIHGLF</sequence>
<dbReference type="GO" id="GO:0006164">
    <property type="term" value="P:purine nucleotide biosynthetic process"/>
    <property type="evidence" value="ECO:0007669"/>
    <property type="project" value="UniProtKB-KW"/>
</dbReference>
<comment type="subcellular location">
    <subcellularLocation>
        <location evidence="1">Cytoplasm</location>
    </subcellularLocation>
</comment>
<dbReference type="PROSITE" id="PS00766">
    <property type="entry name" value="THF_DHG_CYH_1"/>
    <property type="match status" value="1"/>
</dbReference>
<protein>
    <recommendedName>
        <fullName evidence="9">C-1-tetrahydrofolate synthase, cytoplasmic</fullName>
        <ecNumber evidence="8">1.5.1.5</ecNumber>
        <ecNumber evidence="7">3.5.4.9</ecNumber>
        <ecNumber evidence="6">6.3.4.3</ecNumber>
    </recommendedName>
</protein>
<dbReference type="GO" id="GO:0005829">
    <property type="term" value="C:cytosol"/>
    <property type="evidence" value="ECO:0007669"/>
    <property type="project" value="TreeGrafter"/>
</dbReference>
<keyword evidence="14" id="KW-0658">Purine biosynthesis</keyword>
<feature type="domain" description="Tetrahydrofolate dehydrogenase/cyclohydrolase catalytic" evidence="22">
    <location>
        <begin position="191"/>
        <end position="307"/>
    </location>
</feature>
<dbReference type="AlphaFoldDB" id="A0AAE0MQN6"/>
<reference evidence="24" key="1">
    <citation type="journal article" date="2023" name="Mol. Phylogenet. Evol.">
        <title>Genome-scale phylogeny and comparative genomics of the fungal order Sordariales.</title>
        <authorList>
            <person name="Hensen N."/>
            <person name="Bonometti L."/>
            <person name="Westerberg I."/>
            <person name="Brannstrom I.O."/>
            <person name="Guillou S."/>
            <person name="Cros-Aarteil S."/>
            <person name="Calhoun S."/>
            <person name="Haridas S."/>
            <person name="Kuo A."/>
            <person name="Mondo S."/>
            <person name="Pangilinan J."/>
            <person name="Riley R."/>
            <person name="LaButti K."/>
            <person name="Andreopoulos B."/>
            <person name="Lipzen A."/>
            <person name="Chen C."/>
            <person name="Yan M."/>
            <person name="Daum C."/>
            <person name="Ng V."/>
            <person name="Clum A."/>
            <person name="Steindorff A."/>
            <person name="Ohm R.A."/>
            <person name="Martin F."/>
            <person name="Silar P."/>
            <person name="Natvig D.O."/>
            <person name="Lalanne C."/>
            <person name="Gautier V."/>
            <person name="Ament-Velasquez S.L."/>
            <person name="Kruys A."/>
            <person name="Hutchinson M.I."/>
            <person name="Powell A.J."/>
            <person name="Barry K."/>
            <person name="Miller A.N."/>
            <person name="Grigoriev I.V."/>
            <person name="Debuchy R."/>
            <person name="Gladieux P."/>
            <person name="Hiltunen Thoren M."/>
            <person name="Johannesson H."/>
        </authorList>
    </citation>
    <scope>NUCLEOTIDE SEQUENCE</scope>
    <source>
        <strain evidence="24">CBS 560.94</strain>
    </source>
</reference>
<feature type="domain" description="Tetrahydrofolate dehydrogenase/cyclohydrolase NAD(P)-binding" evidence="23">
    <location>
        <begin position="328"/>
        <end position="473"/>
    </location>
</feature>
<dbReference type="FunFam" id="3.40.50.720:FF:000006">
    <property type="entry name" value="Bifunctional protein FolD"/>
    <property type="match status" value="1"/>
</dbReference>
<dbReference type="FunFam" id="3.40.50.10860:FF:000005">
    <property type="entry name" value="C-1-tetrahydrofolate synthase, cytoplasmic, putative"/>
    <property type="match status" value="1"/>
</dbReference>
<dbReference type="PROSITE" id="PS00722">
    <property type="entry name" value="FTHFS_2"/>
    <property type="match status" value="1"/>
</dbReference>
<keyword evidence="11" id="KW-0554">One-carbon metabolism</keyword>
<dbReference type="InterPro" id="IPR036291">
    <property type="entry name" value="NAD(P)-bd_dom_sf"/>
</dbReference>
<dbReference type="HAMAP" id="MF_01576">
    <property type="entry name" value="THF_DHG_CYH"/>
    <property type="match status" value="1"/>
</dbReference>
<comment type="caution">
    <text evidence="24">The sequence shown here is derived from an EMBL/GenBank/DDBJ whole genome shotgun (WGS) entry which is preliminary data.</text>
</comment>
<dbReference type="InterPro" id="IPR020628">
    <property type="entry name" value="Formate_THF_ligase_CS"/>
</dbReference>
<name>A0AAE0MQN6_9PEZI</name>
<proteinExistence type="inferred from homology"/>
<dbReference type="Gene3D" id="1.10.8.770">
    <property type="match status" value="1"/>
</dbReference>
<dbReference type="CDD" id="cd01080">
    <property type="entry name" value="NAD_bind_m-THF_DH_Cyclohyd"/>
    <property type="match status" value="1"/>
</dbReference>
<evidence type="ECO:0000256" key="7">
    <source>
        <dbReference type="ARBA" id="ARBA00012776"/>
    </source>
</evidence>
<keyword evidence="19" id="KW-0511">Multifunctional enzyme</keyword>
<dbReference type="SUPFAM" id="SSF52540">
    <property type="entry name" value="P-loop containing nucleoside triphosphate hydrolases"/>
    <property type="match status" value="1"/>
</dbReference>
<dbReference type="GO" id="GO:0005524">
    <property type="term" value="F:ATP binding"/>
    <property type="evidence" value="ECO:0007669"/>
    <property type="project" value="UniProtKB-KW"/>
</dbReference>
<dbReference type="PANTHER" id="PTHR48099">
    <property type="entry name" value="C-1-TETRAHYDROFOLATE SYNTHASE, CYTOPLASMIC-RELATED"/>
    <property type="match status" value="1"/>
</dbReference>
<evidence type="ECO:0000259" key="23">
    <source>
        <dbReference type="Pfam" id="PF02882"/>
    </source>
</evidence>